<accession>A0A430KLY7</accession>
<evidence type="ECO:0000256" key="1">
    <source>
        <dbReference type="ARBA" id="ARBA00004370"/>
    </source>
</evidence>
<dbReference type="Gene3D" id="1.10.287.950">
    <property type="entry name" value="Methyl-accepting chemotaxis protein"/>
    <property type="match status" value="1"/>
</dbReference>
<dbReference type="SMART" id="SM00283">
    <property type="entry name" value="MA"/>
    <property type="match status" value="1"/>
</dbReference>
<dbReference type="Proteomes" id="UP000283087">
    <property type="component" value="Unassembled WGS sequence"/>
</dbReference>
<keyword evidence="6" id="KW-1133">Transmembrane helix</keyword>
<dbReference type="InterPro" id="IPR004089">
    <property type="entry name" value="MCPsignal_dom"/>
</dbReference>
<dbReference type="GO" id="GO:0006935">
    <property type="term" value="P:chemotaxis"/>
    <property type="evidence" value="ECO:0007669"/>
    <property type="project" value="UniProtKB-ARBA"/>
</dbReference>
<feature type="transmembrane region" description="Helical" evidence="6">
    <location>
        <begin position="9"/>
        <end position="28"/>
    </location>
</feature>
<dbReference type="EMBL" id="RQXW01000022">
    <property type="protein sequence ID" value="RTE64476.1"/>
    <property type="molecule type" value="Genomic_DNA"/>
</dbReference>
<dbReference type="RefSeq" id="WP_126159932.1">
    <property type="nucleotide sequence ID" value="NZ_RQXW01000022.1"/>
</dbReference>
<dbReference type="Pfam" id="PF00015">
    <property type="entry name" value="MCPsignal"/>
    <property type="match status" value="1"/>
</dbReference>
<gene>
    <name evidence="9" type="ORF">EH243_17415</name>
</gene>
<dbReference type="InterPro" id="IPR003660">
    <property type="entry name" value="HAMP_dom"/>
</dbReference>
<sequence length="660" mass="72856">MKLNITHKMIVGFMLMVVFIIVVGFGGFKVIQLISYKFQHVTQYVVPSLTDGLRQLVRLEEANNELFAALSQRQVRELNQQRELFKEQLEAFQADQQALAERVADNPELVGELDRVSALIDQYFMLADKVLIEQRNILDNERHIIDADIQVRKLDNSLSGALSKLQVDYAGTPVAKAGKDLSKTLRIFRTRLMNFNRTRSMTRLDKFLQTKQGDLPSGYEKIISLGGRFAAQQDDVMAFEQHFYGDAGLIAYLRTMDKAENAQALRLQSTYKLIDQTRSAVEAFIDKNNQILNQAQAQANQEVLVGRLWIVGLSVGAVIFGLIIAFVLVQTIRVPLAHIHQGLGAFRKGDLSVVFEVQREDEFGDLSRYLNSVVTELRGILQKVAEGAERLSTVANSNAAVSQQTTQAMNQQTMTLEQTASAAVEMEHSVAEVADHSKTTLQAVHEFESLSQRVSQQMLDTIESIETQAVGIDQAMGVSAEMSAFGEQIVMILTTIQDIADKTNLLSLNAAIEAARAGEQGRGFAVVAGEVRGLAGRTRDSVKDIQEMVGNMQNAIVRVSEVMDQSYQQTQNCVEQAGLSQDVLKSMNESVAHIRDLNVFIESAANEQAGAVAEVSQTLVEINTAATEISQGAVIASESSQQLLDVAQQQQALLARFSKN</sequence>
<dbReference type="FunFam" id="1.10.287.950:FF:000001">
    <property type="entry name" value="Methyl-accepting chemotaxis sensory transducer"/>
    <property type="match status" value="1"/>
</dbReference>
<dbReference type="OrthoDB" id="5693655at2"/>
<keyword evidence="6" id="KW-0472">Membrane</keyword>
<evidence type="ECO:0000259" key="7">
    <source>
        <dbReference type="PROSITE" id="PS50111"/>
    </source>
</evidence>
<keyword evidence="2 4" id="KW-0807">Transducer</keyword>
<comment type="subcellular location">
    <subcellularLocation>
        <location evidence="1">Membrane</location>
    </subcellularLocation>
</comment>
<evidence type="ECO:0000256" key="2">
    <source>
        <dbReference type="ARBA" id="ARBA00023224"/>
    </source>
</evidence>
<keyword evidence="10" id="KW-1185">Reference proteome</keyword>
<dbReference type="Pfam" id="PF00672">
    <property type="entry name" value="HAMP"/>
    <property type="match status" value="1"/>
</dbReference>
<evidence type="ECO:0000256" key="5">
    <source>
        <dbReference type="SAM" id="Coils"/>
    </source>
</evidence>
<dbReference type="PROSITE" id="PS50885">
    <property type="entry name" value="HAMP"/>
    <property type="match status" value="1"/>
</dbReference>
<dbReference type="GO" id="GO:0016020">
    <property type="term" value="C:membrane"/>
    <property type="evidence" value="ECO:0007669"/>
    <property type="project" value="UniProtKB-SubCell"/>
</dbReference>
<evidence type="ECO:0000256" key="6">
    <source>
        <dbReference type="SAM" id="Phobius"/>
    </source>
</evidence>
<dbReference type="PANTHER" id="PTHR32089:SF70">
    <property type="entry name" value="ENERGY TAXIS MODULATING METHYL ACCEPTING SENSORY TRANSDUCER"/>
    <property type="match status" value="1"/>
</dbReference>
<feature type="transmembrane region" description="Helical" evidence="6">
    <location>
        <begin position="308"/>
        <end position="329"/>
    </location>
</feature>
<keyword evidence="6" id="KW-0812">Transmembrane</keyword>
<dbReference type="PANTHER" id="PTHR32089">
    <property type="entry name" value="METHYL-ACCEPTING CHEMOTAXIS PROTEIN MCPB"/>
    <property type="match status" value="1"/>
</dbReference>
<organism evidence="9 10">
    <name type="scientific">Amphritea opalescens</name>
    <dbReference type="NCBI Taxonomy" id="2490544"/>
    <lineage>
        <taxon>Bacteria</taxon>
        <taxon>Pseudomonadati</taxon>
        <taxon>Pseudomonadota</taxon>
        <taxon>Gammaproteobacteria</taxon>
        <taxon>Oceanospirillales</taxon>
        <taxon>Oceanospirillaceae</taxon>
        <taxon>Amphritea</taxon>
    </lineage>
</organism>
<feature type="domain" description="Methyl-accepting transducer" evidence="7">
    <location>
        <begin position="387"/>
        <end position="623"/>
    </location>
</feature>
<dbReference type="SUPFAM" id="SSF58104">
    <property type="entry name" value="Methyl-accepting chemotaxis protein (MCP) signaling domain"/>
    <property type="match status" value="1"/>
</dbReference>
<evidence type="ECO:0000259" key="8">
    <source>
        <dbReference type="PROSITE" id="PS50885"/>
    </source>
</evidence>
<dbReference type="CDD" id="cd06225">
    <property type="entry name" value="HAMP"/>
    <property type="match status" value="1"/>
</dbReference>
<protein>
    <submittedName>
        <fullName evidence="9">Methyl-accepting chemotaxis protein</fullName>
    </submittedName>
</protein>
<dbReference type="SMART" id="SM00304">
    <property type="entry name" value="HAMP"/>
    <property type="match status" value="1"/>
</dbReference>
<feature type="domain" description="HAMP" evidence="8">
    <location>
        <begin position="330"/>
        <end position="382"/>
    </location>
</feature>
<dbReference type="PROSITE" id="PS50111">
    <property type="entry name" value="CHEMOTAXIS_TRANSDUC_2"/>
    <property type="match status" value="1"/>
</dbReference>
<feature type="coiled-coil region" evidence="5">
    <location>
        <begin position="68"/>
        <end position="95"/>
    </location>
</feature>
<dbReference type="AlphaFoldDB" id="A0A430KLY7"/>
<dbReference type="GO" id="GO:0007165">
    <property type="term" value="P:signal transduction"/>
    <property type="evidence" value="ECO:0007669"/>
    <property type="project" value="UniProtKB-KW"/>
</dbReference>
<evidence type="ECO:0000256" key="3">
    <source>
        <dbReference type="ARBA" id="ARBA00029447"/>
    </source>
</evidence>
<keyword evidence="5" id="KW-0175">Coiled coil</keyword>
<comment type="similarity">
    <text evidence="3">Belongs to the methyl-accepting chemotaxis (MCP) protein family.</text>
</comment>
<evidence type="ECO:0000256" key="4">
    <source>
        <dbReference type="PROSITE-ProRule" id="PRU00284"/>
    </source>
</evidence>
<name>A0A430KLY7_9GAMM</name>
<evidence type="ECO:0000313" key="9">
    <source>
        <dbReference type="EMBL" id="RTE64476.1"/>
    </source>
</evidence>
<reference evidence="9 10" key="1">
    <citation type="submission" date="2018-11" db="EMBL/GenBank/DDBJ databases">
        <title>The draft genome sequence of Amphritea opalescens ANRC-JH13T.</title>
        <authorList>
            <person name="Fang Z."/>
            <person name="Zhang Y."/>
            <person name="Han X."/>
        </authorList>
    </citation>
    <scope>NUCLEOTIDE SEQUENCE [LARGE SCALE GENOMIC DNA]</scope>
    <source>
        <strain evidence="9 10">ANRC-JH13</strain>
    </source>
</reference>
<proteinExistence type="inferred from homology"/>
<comment type="caution">
    <text evidence="9">The sequence shown here is derived from an EMBL/GenBank/DDBJ whole genome shotgun (WGS) entry which is preliminary data.</text>
</comment>
<evidence type="ECO:0000313" key="10">
    <source>
        <dbReference type="Proteomes" id="UP000283087"/>
    </source>
</evidence>